<dbReference type="Proteomes" id="UP000248783">
    <property type="component" value="Unassembled WGS sequence"/>
</dbReference>
<sequence length="311" mass="31476">MSASPRVVVVGEALVDVVPGDDGAPRDLPGGSPANVAVTLGRLGQEPTLVTTLAPDGRGAALREWLAASHVEVVATVPASGRTSTATVVLDAHGGATYEFDLTWDLPPGALAAAEQADVVHAGSISTVLDPGAATVEAVLRAARGRALVSFDPNARPQITPDVEAVRSRVERLVGLSDLVKVSEEDLGWYHPGADPVDVARAWCRGSGGGPVLVVVTLGADGAVLVRGDDVVRVPGARAQVVDTIGAGDTFMGALLDALVGQGAAGPRAREVLTGLEEERLAEAASFAARAAAVTVSRPGADPPTRAEITG</sequence>
<protein>
    <submittedName>
        <fullName evidence="8">Carbohydrate kinase</fullName>
    </submittedName>
</protein>
<feature type="domain" description="Carbohydrate kinase PfkB" evidence="7">
    <location>
        <begin position="6"/>
        <end position="304"/>
    </location>
</feature>
<evidence type="ECO:0000256" key="5">
    <source>
        <dbReference type="ARBA" id="ARBA00022840"/>
    </source>
</evidence>
<keyword evidence="9" id="KW-1185">Reference proteome</keyword>
<keyword evidence="5" id="KW-0067">ATP-binding</keyword>
<dbReference type="PANTHER" id="PTHR43085">
    <property type="entry name" value="HEXOKINASE FAMILY MEMBER"/>
    <property type="match status" value="1"/>
</dbReference>
<comment type="caution">
    <text evidence="8">The sequence shown here is derived from an EMBL/GenBank/DDBJ whole genome shotgun (WGS) entry which is preliminary data.</text>
</comment>
<evidence type="ECO:0000256" key="4">
    <source>
        <dbReference type="ARBA" id="ARBA00022777"/>
    </source>
</evidence>
<evidence type="ECO:0000313" key="9">
    <source>
        <dbReference type="Proteomes" id="UP000248783"/>
    </source>
</evidence>
<evidence type="ECO:0000256" key="6">
    <source>
        <dbReference type="RuleBase" id="RU003704"/>
    </source>
</evidence>
<gene>
    <name evidence="8" type="ORF">DNL40_12920</name>
</gene>
<dbReference type="Gene3D" id="3.40.1190.20">
    <property type="match status" value="1"/>
</dbReference>
<evidence type="ECO:0000256" key="2">
    <source>
        <dbReference type="ARBA" id="ARBA00022679"/>
    </source>
</evidence>
<dbReference type="PRINTS" id="PR00990">
    <property type="entry name" value="RIBOKINASE"/>
</dbReference>
<dbReference type="PANTHER" id="PTHR43085:SF1">
    <property type="entry name" value="PSEUDOURIDINE KINASE-RELATED"/>
    <property type="match status" value="1"/>
</dbReference>
<reference evidence="8 9" key="1">
    <citation type="submission" date="2018-06" db="EMBL/GenBank/DDBJ databases">
        <title>Whole genome sequencing of a novel hydrocarbon degrading bacterial strain, PW21 isolated from oil contaminated produced water sample.</title>
        <authorList>
            <person name="Nagkirti P."/>
            <person name="Shaikh A."/>
            <person name="Gowdaman V."/>
            <person name="Engineer A.E."/>
            <person name="Dagar S."/>
            <person name="Dhakephalkar P.K."/>
        </authorList>
    </citation>
    <scope>NUCLEOTIDE SEQUENCE [LARGE SCALE GENOMIC DNA]</scope>
    <source>
        <strain evidence="8 9">PW21</strain>
    </source>
</reference>
<dbReference type="AlphaFoldDB" id="A0A2W5XR73"/>
<dbReference type="Pfam" id="PF00294">
    <property type="entry name" value="PfkB"/>
    <property type="match status" value="1"/>
</dbReference>
<proteinExistence type="inferred from homology"/>
<dbReference type="InterPro" id="IPR050306">
    <property type="entry name" value="PfkB_Carbo_kinase"/>
</dbReference>
<dbReference type="CDD" id="cd01167">
    <property type="entry name" value="bac_FRK"/>
    <property type="match status" value="1"/>
</dbReference>
<comment type="similarity">
    <text evidence="1 6">Belongs to the carbohydrate kinase PfkB family.</text>
</comment>
<dbReference type="GO" id="GO:0006000">
    <property type="term" value="P:fructose metabolic process"/>
    <property type="evidence" value="ECO:0007669"/>
    <property type="project" value="UniProtKB-ARBA"/>
</dbReference>
<dbReference type="InterPro" id="IPR002139">
    <property type="entry name" value="Ribo/fructo_kinase"/>
</dbReference>
<dbReference type="EMBL" id="QKWH01000012">
    <property type="protein sequence ID" value="PZR52118.1"/>
    <property type="molecule type" value="Genomic_DNA"/>
</dbReference>
<keyword evidence="3" id="KW-0547">Nucleotide-binding</keyword>
<evidence type="ECO:0000256" key="3">
    <source>
        <dbReference type="ARBA" id="ARBA00022741"/>
    </source>
</evidence>
<dbReference type="RefSeq" id="WP_111251681.1">
    <property type="nucleotide sequence ID" value="NZ_QKWH01000012.1"/>
</dbReference>
<accession>A0A2W5XR73</accession>
<dbReference type="PROSITE" id="PS00584">
    <property type="entry name" value="PFKB_KINASES_2"/>
    <property type="match status" value="1"/>
</dbReference>
<dbReference type="GO" id="GO:0008865">
    <property type="term" value="F:fructokinase activity"/>
    <property type="evidence" value="ECO:0007669"/>
    <property type="project" value="UniProtKB-ARBA"/>
</dbReference>
<keyword evidence="4 6" id="KW-0418">Kinase</keyword>
<dbReference type="SUPFAM" id="SSF53613">
    <property type="entry name" value="Ribokinase-like"/>
    <property type="match status" value="1"/>
</dbReference>
<evidence type="ECO:0000256" key="1">
    <source>
        <dbReference type="ARBA" id="ARBA00010688"/>
    </source>
</evidence>
<name>A0A2W5XR73_9MICO</name>
<dbReference type="InterPro" id="IPR011611">
    <property type="entry name" value="PfkB_dom"/>
</dbReference>
<organism evidence="8 9">
    <name type="scientific">Xylanimonas oleitrophica</name>
    <dbReference type="NCBI Taxonomy" id="2607479"/>
    <lineage>
        <taxon>Bacteria</taxon>
        <taxon>Bacillati</taxon>
        <taxon>Actinomycetota</taxon>
        <taxon>Actinomycetes</taxon>
        <taxon>Micrococcales</taxon>
        <taxon>Promicromonosporaceae</taxon>
        <taxon>Xylanimonas</taxon>
    </lineage>
</organism>
<keyword evidence="2 6" id="KW-0808">Transferase</keyword>
<evidence type="ECO:0000313" key="8">
    <source>
        <dbReference type="EMBL" id="PZR52118.1"/>
    </source>
</evidence>
<dbReference type="InterPro" id="IPR002173">
    <property type="entry name" value="Carboh/pur_kinase_PfkB_CS"/>
</dbReference>
<dbReference type="GO" id="GO:0005524">
    <property type="term" value="F:ATP binding"/>
    <property type="evidence" value="ECO:0007669"/>
    <property type="project" value="UniProtKB-KW"/>
</dbReference>
<evidence type="ECO:0000259" key="7">
    <source>
        <dbReference type="Pfam" id="PF00294"/>
    </source>
</evidence>
<dbReference type="InterPro" id="IPR029056">
    <property type="entry name" value="Ribokinase-like"/>
</dbReference>